<dbReference type="RefSeq" id="WP_066320138.1">
    <property type="nucleotide sequence ID" value="NZ_CANLSS010000020.1"/>
</dbReference>
<dbReference type="EMBL" id="LQRT01000060">
    <property type="protein sequence ID" value="KZS38163.1"/>
    <property type="molecule type" value="Genomic_DNA"/>
</dbReference>
<dbReference type="Gene3D" id="3.40.50.300">
    <property type="entry name" value="P-loop containing nucleotide triphosphate hydrolases"/>
    <property type="match status" value="1"/>
</dbReference>
<dbReference type="SUPFAM" id="SSF52540">
    <property type="entry name" value="P-loop containing nucleoside triphosphate hydrolases"/>
    <property type="match status" value="1"/>
</dbReference>
<dbReference type="STRING" id="1642818.AWE51_19155"/>
<organism evidence="5 6">
    <name type="scientific">Aquimarina aggregata</name>
    <dbReference type="NCBI Taxonomy" id="1642818"/>
    <lineage>
        <taxon>Bacteria</taxon>
        <taxon>Pseudomonadati</taxon>
        <taxon>Bacteroidota</taxon>
        <taxon>Flavobacteriia</taxon>
        <taxon>Flavobacteriales</taxon>
        <taxon>Flavobacteriaceae</taxon>
        <taxon>Aquimarina</taxon>
    </lineage>
</organism>
<dbReference type="InterPro" id="IPR027417">
    <property type="entry name" value="P-loop_NTPase"/>
</dbReference>
<comment type="caution">
    <text evidence="5">The sequence shown here is derived from an EMBL/GenBank/DDBJ whole genome shotgun (WGS) entry which is preliminary data.</text>
</comment>
<sequence>MTDLLEFNYLKELIEFRLDTYFKLESTIPEPVMPELKKWSIHVPDLLVKAKLTTEEKLVLLVTLCPHIYGNLLDSIIQNKLTSTGDFPQLGGIRGKNFRGFIPTGETILFLLAADDDLKKKKKIHQFFGPDHFFNKQRILWLEDAPEGEPKMSGKLVLSNDYAEIFLLGKANKPGFSMKFPAQVIETEMEWEDLVLNKDTNKQIQELQTWITHGDTLLNDWGMYKKLKPGYRVLFHGPPGTGKTLTASLLGKHTGKDVYKIDLSMVVSKFIGETEKNLANLLAKAEKTENILFFDEADALFGKRTNVRDAHDKYANQEVSYLLQRIEGYKGLVILGSNLKSNIDEAFIRRFQAIIHFPLPKASERLVLWQKAFPKKIRLHTDVNLMSIAQKYELSGAEIMNIVQYACLCALEAKQKTIYHEYIVNGIRKEFQKGGRIMR</sequence>
<proteinExistence type="inferred from homology"/>
<dbReference type="CDD" id="cd19481">
    <property type="entry name" value="RecA-like_protease"/>
    <property type="match status" value="1"/>
</dbReference>
<evidence type="ECO:0000256" key="2">
    <source>
        <dbReference type="ARBA" id="ARBA00022741"/>
    </source>
</evidence>
<dbReference type="SMART" id="SM00382">
    <property type="entry name" value="AAA"/>
    <property type="match status" value="1"/>
</dbReference>
<keyword evidence="6" id="KW-1185">Reference proteome</keyword>
<dbReference type="Proteomes" id="UP000076715">
    <property type="component" value="Unassembled WGS sequence"/>
</dbReference>
<dbReference type="InterPro" id="IPR003593">
    <property type="entry name" value="AAA+_ATPase"/>
</dbReference>
<evidence type="ECO:0000313" key="5">
    <source>
        <dbReference type="EMBL" id="KZS38163.1"/>
    </source>
</evidence>
<name>A0A162WKQ0_9FLAO</name>
<dbReference type="GO" id="GO:0016887">
    <property type="term" value="F:ATP hydrolysis activity"/>
    <property type="evidence" value="ECO:0007669"/>
    <property type="project" value="InterPro"/>
</dbReference>
<keyword evidence="2" id="KW-0547">Nucleotide-binding</keyword>
<accession>A0A162WKQ0</accession>
<keyword evidence="3" id="KW-0067">ATP-binding</keyword>
<evidence type="ECO:0000259" key="4">
    <source>
        <dbReference type="SMART" id="SM00382"/>
    </source>
</evidence>
<comment type="similarity">
    <text evidence="1">Belongs to the AAA ATPase family.</text>
</comment>
<dbReference type="InterPro" id="IPR050221">
    <property type="entry name" value="26S_Proteasome_ATPase"/>
</dbReference>
<evidence type="ECO:0000256" key="3">
    <source>
        <dbReference type="ARBA" id="ARBA00022840"/>
    </source>
</evidence>
<gene>
    <name evidence="5" type="ORF">AWE51_19155</name>
</gene>
<evidence type="ECO:0000256" key="1">
    <source>
        <dbReference type="ARBA" id="ARBA00006914"/>
    </source>
</evidence>
<dbReference type="GO" id="GO:0005524">
    <property type="term" value="F:ATP binding"/>
    <property type="evidence" value="ECO:0007669"/>
    <property type="project" value="UniProtKB-KW"/>
</dbReference>
<dbReference type="Pfam" id="PF00004">
    <property type="entry name" value="AAA"/>
    <property type="match status" value="1"/>
</dbReference>
<dbReference type="OrthoDB" id="7438987at2"/>
<protein>
    <submittedName>
        <fullName evidence="5">AAA family ATPase</fullName>
    </submittedName>
</protein>
<dbReference type="PANTHER" id="PTHR23073">
    <property type="entry name" value="26S PROTEASOME REGULATORY SUBUNIT"/>
    <property type="match status" value="1"/>
</dbReference>
<feature type="domain" description="AAA+ ATPase" evidence="4">
    <location>
        <begin position="229"/>
        <end position="361"/>
    </location>
</feature>
<dbReference type="InterPro" id="IPR003959">
    <property type="entry name" value="ATPase_AAA_core"/>
</dbReference>
<dbReference type="AlphaFoldDB" id="A0A162WKQ0"/>
<evidence type="ECO:0000313" key="6">
    <source>
        <dbReference type="Proteomes" id="UP000076715"/>
    </source>
</evidence>
<dbReference type="Gene3D" id="1.10.8.60">
    <property type="match status" value="1"/>
</dbReference>
<reference evidence="5 6" key="1">
    <citation type="submission" date="2016-01" db="EMBL/GenBank/DDBJ databases">
        <title>The draft genome sequence of Aquimarina sp. RZW4-3-2.</title>
        <authorList>
            <person name="Wang Y."/>
        </authorList>
    </citation>
    <scope>NUCLEOTIDE SEQUENCE [LARGE SCALE GENOMIC DNA]</scope>
    <source>
        <strain evidence="5 6">RZW4-3-2</strain>
    </source>
</reference>